<dbReference type="GO" id="GO:0009055">
    <property type="term" value="F:electron transfer activity"/>
    <property type="evidence" value="ECO:0007669"/>
    <property type="project" value="InterPro"/>
</dbReference>
<protein>
    <recommendedName>
        <fullName evidence="6">Cytochrome c domain-containing protein</fullName>
    </recommendedName>
</protein>
<reference evidence="7 8" key="1">
    <citation type="journal article" date="2014" name="BMC Genomics">
        <title>The genome of the intracellular bacterium of the coastal bivalve, Solemya velum: a blueprint for thriving in and out of symbiosis.</title>
        <authorList>
            <person name="Dmytrenko O."/>
            <person name="Russell S.L."/>
            <person name="Loo W.T."/>
            <person name="Fontanez K.M."/>
            <person name="Liao L."/>
            <person name="Roeselers G."/>
            <person name="Sharma R."/>
            <person name="Stewart F.J."/>
            <person name="Newton I.L."/>
            <person name="Woyke T."/>
            <person name="Wu D."/>
            <person name="Lang J.M."/>
            <person name="Eisen J.A."/>
            <person name="Cavanaugh C.M."/>
        </authorList>
    </citation>
    <scope>NUCLEOTIDE SEQUENCE [LARGE SCALE GENOMIC DNA]</scope>
    <source>
        <strain evidence="7 8">WH</strain>
    </source>
</reference>
<sequence length="149" mass="16364">MNIQTKCNLIKTAAAACLFAIGSSAYSAEQTGLTSIGQLEFQKHCAACHGMGGKGDGPFIEFMKAAPPDLTTLSKRNDGEYPQEQVFAWIKDAQSIKAHGTTEMPIWGDRYRMEIKSRNVYGPGFEGFSGSVTQRILELVYYIGTIQEK</sequence>
<keyword evidence="8" id="KW-1185">Reference proteome</keyword>
<evidence type="ECO:0000259" key="6">
    <source>
        <dbReference type="PROSITE" id="PS51007"/>
    </source>
</evidence>
<keyword evidence="5" id="KW-0732">Signal</keyword>
<dbReference type="STRING" id="2340.JV46_10240"/>
<gene>
    <name evidence="7" type="ORF">JV46_10240</name>
</gene>
<dbReference type="GO" id="GO:0046872">
    <property type="term" value="F:metal ion binding"/>
    <property type="evidence" value="ECO:0007669"/>
    <property type="project" value="UniProtKB-KW"/>
</dbReference>
<dbReference type="PROSITE" id="PS51007">
    <property type="entry name" value="CYTC"/>
    <property type="match status" value="1"/>
</dbReference>
<feature type="domain" description="Cytochrome c" evidence="6">
    <location>
        <begin position="32"/>
        <end position="126"/>
    </location>
</feature>
<dbReference type="Gene3D" id="1.10.760.10">
    <property type="entry name" value="Cytochrome c-like domain"/>
    <property type="match status" value="1"/>
</dbReference>
<dbReference type="GO" id="GO:0020037">
    <property type="term" value="F:heme binding"/>
    <property type="evidence" value="ECO:0007669"/>
    <property type="project" value="InterPro"/>
</dbReference>
<dbReference type="AlphaFoldDB" id="A0A0B0H985"/>
<dbReference type="EMBL" id="JRAA01000002">
    <property type="protein sequence ID" value="KHF25222.1"/>
    <property type="molecule type" value="Genomic_DNA"/>
</dbReference>
<evidence type="ECO:0000256" key="2">
    <source>
        <dbReference type="ARBA" id="ARBA00022723"/>
    </source>
</evidence>
<dbReference type="InterPro" id="IPR009056">
    <property type="entry name" value="Cyt_c-like_dom"/>
</dbReference>
<dbReference type="OrthoDB" id="9797504at2"/>
<dbReference type="RefSeq" id="WP_052132223.1">
    <property type="nucleotide sequence ID" value="NZ_JRAA01000002.1"/>
</dbReference>
<keyword evidence="3 4" id="KW-0408">Iron</keyword>
<evidence type="ECO:0000313" key="7">
    <source>
        <dbReference type="EMBL" id="KHF25222.1"/>
    </source>
</evidence>
<evidence type="ECO:0000256" key="4">
    <source>
        <dbReference type="PROSITE-ProRule" id="PRU00433"/>
    </source>
</evidence>
<feature type="signal peptide" evidence="5">
    <location>
        <begin position="1"/>
        <end position="27"/>
    </location>
</feature>
<proteinExistence type="predicted"/>
<keyword evidence="1 4" id="KW-0349">Heme</keyword>
<dbReference type="Proteomes" id="UP000030856">
    <property type="component" value="Unassembled WGS sequence"/>
</dbReference>
<dbReference type="GeneID" id="86992621"/>
<keyword evidence="2 4" id="KW-0479">Metal-binding</keyword>
<evidence type="ECO:0000256" key="5">
    <source>
        <dbReference type="SAM" id="SignalP"/>
    </source>
</evidence>
<comment type="caution">
    <text evidence="7">The sequence shown here is derived from an EMBL/GenBank/DDBJ whole genome shotgun (WGS) entry which is preliminary data.</text>
</comment>
<evidence type="ECO:0000256" key="1">
    <source>
        <dbReference type="ARBA" id="ARBA00022617"/>
    </source>
</evidence>
<dbReference type="Pfam" id="PF00034">
    <property type="entry name" value="Cytochrom_C"/>
    <property type="match status" value="1"/>
</dbReference>
<organism evidence="7 8">
    <name type="scientific">Solemya velum gill symbiont</name>
    <dbReference type="NCBI Taxonomy" id="2340"/>
    <lineage>
        <taxon>Bacteria</taxon>
        <taxon>Pseudomonadati</taxon>
        <taxon>Pseudomonadota</taxon>
        <taxon>Gammaproteobacteria</taxon>
        <taxon>sulfur-oxidizing symbionts</taxon>
    </lineage>
</organism>
<name>A0A0B0H985_SOVGS</name>
<dbReference type="SUPFAM" id="SSF46626">
    <property type="entry name" value="Cytochrome c"/>
    <property type="match status" value="1"/>
</dbReference>
<feature type="chain" id="PRO_5002074711" description="Cytochrome c domain-containing protein" evidence="5">
    <location>
        <begin position="28"/>
        <end position="149"/>
    </location>
</feature>
<evidence type="ECO:0000256" key="3">
    <source>
        <dbReference type="ARBA" id="ARBA00023004"/>
    </source>
</evidence>
<accession>A0A0B0H985</accession>
<dbReference type="InterPro" id="IPR036909">
    <property type="entry name" value="Cyt_c-like_dom_sf"/>
</dbReference>
<dbReference type="eggNOG" id="COG2010">
    <property type="taxonomic scope" value="Bacteria"/>
</dbReference>
<evidence type="ECO:0000313" key="8">
    <source>
        <dbReference type="Proteomes" id="UP000030856"/>
    </source>
</evidence>